<dbReference type="Pfam" id="PF07992">
    <property type="entry name" value="Pyr_redox_2"/>
    <property type="match status" value="1"/>
</dbReference>
<dbReference type="InterPro" id="IPR050097">
    <property type="entry name" value="Ferredoxin-NADP_redctase_2"/>
</dbReference>
<comment type="caution">
    <text evidence="4">The sequence shown here is derived from an EMBL/GenBank/DDBJ whole genome shotgun (WGS) entry which is preliminary data.</text>
</comment>
<name>A0A7Y2P074_9BURK</name>
<keyword evidence="1" id="KW-0285">Flavoprotein</keyword>
<evidence type="ECO:0000259" key="3">
    <source>
        <dbReference type="PROSITE" id="PS50042"/>
    </source>
</evidence>
<dbReference type="SMART" id="SM00100">
    <property type="entry name" value="cNMP"/>
    <property type="match status" value="1"/>
</dbReference>
<dbReference type="Gene3D" id="3.50.50.60">
    <property type="entry name" value="FAD/NAD(P)-binding domain"/>
    <property type="match status" value="2"/>
</dbReference>
<dbReference type="PRINTS" id="PR00469">
    <property type="entry name" value="PNDRDTASEII"/>
</dbReference>
<proteinExistence type="predicted"/>
<evidence type="ECO:0000256" key="2">
    <source>
        <dbReference type="ARBA" id="ARBA00023002"/>
    </source>
</evidence>
<dbReference type="InterPro" id="IPR018490">
    <property type="entry name" value="cNMP-bd_dom_sf"/>
</dbReference>
<dbReference type="InterPro" id="IPR023753">
    <property type="entry name" value="FAD/NAD-binding_dom"/>
</dbReference>
<organism evidence="4 5">
    <name type="scientific">Telluria aromaticivorans</name>
    <dbReference type="NCBI Taxonomy" id="2725995"/>
    <lineage>
        <taxon>Bacteria</taxon>
        <taxon>Pseudomonadati</taxon>
        <taxon>Pseudomonadota</taxon>
        <taxon>Betaproteobacteria</taxon>
        <taxon>Burkholderiales</taxon>
        <taxon>Oxalobacteraceae</taxon>
        <taxon>Telluria group</taxon>
        <taxon>Telluria</taxon>
    </lineage>
</organism>
<dbReference type="PRINTS" id="PR00368">
    <property type="entry name" value="FADPNR"/>
</dbReference>
<gene>
    <name evidence="4" type="ORF">HGB41_05870</name>
</gene>
<dbReference type="SUPFAM" id="SSF51905">
    <property type="entry name" value="FAD/NAD(P)-binding domain"/>
    <property type="match status" value="1"/>
</dbReference>
<dbReference type="PROSITE" id="PS50042">
    <property type="entry name" value="CNMP_BINDING_3"/>
    <property type="match status" value="1"/>
</dbReference>
<accession>A0A7Y2P074</accession>
<dbReference type="CDD" id="cd00038">
    <property type="entry name" value="CAP_ED"/>
    <property type="match status" value="1"/>
</dbReference>
<evidence type="ECO:0000256" key="1">
    <source>
        <dbReference type="ARBA" id="ARBA00022630"/>
    </source>
</evidence>
<dbReference type="InterPro" id="IPR000595">
    <property type="entry name" value="cNMP-bd_dom"/>
</dbReference>
<dbReference type="InterPro" id="IPR014710">
    <property type="entry name" value="RmlC-like_jellyroll"/>
</dbReference>
<keyword evidence="5" id="KW-1185">Reference proteome</keyword>
<dbReference type="Gene3D" id="2.60.120.10">
    <property type="entry name" value="Jelly Rolls"/>
    <property type="match status" value="1"/>
</dbReference>
<sequence>MSEDATSVIVTRRAQAFPKLDAGEIAKLRRFGAVHSWNDGDCLFAAGAAGPGMFVVLSGIVRVSRRDGLGGTVPVVDQGPGEFLAEVGQLSGGPAFVDGHAAGAVDALLIPPEQLRALVVAEAELGEKIMRALILRRVILIEQGSSTVVVGVTGASDTVRLAGFLTRNGHPHQVVDPGAEAAQALVQAHAAGPADLPLVLCPTGQVLKNPRESELARCIGMVDPARVVGRRFDLAVVGAGPAGLAAAVYAASEGLSVVVLDARAFGGQAGSSARIENLLGFPTGISGQALSGRAFVQAQKFGAEIAIPMTVSRLDCSSAHAGLLRLELGEYGAFGTLEARTVVLATGARYRRLDLPGQERFEGRGIAFWATPLEARQVQGQEVLLVGGGNSAGQAAVYLAGHARRVRILVRRPLVETMSQYLVDRIAASPAIEVVVGARVVALSGDEELERVRWKMADGETDEPVRHLFLFIGAEPATEWLHGCGVALERGFVLTGGSLPVDAAGAPSAVRAPAQHETNVPGVFAIGDVRAGSVKRVGAAIGEGAAVVAQLHAYLALLPCA</sequence>
<dbReference type="InterPro" id="IPR036188">
    <property type="entry name" value="FAD/NAD-bd_sf"/>
</dbReference>
<protein>
    <submittedName>
        <fullName evidence="4">FAD-dependent oxidoreductase</fullName>
    </submittedName>
</protein>
<dbReference type="SUPFAM" id="SSF51206">
    <property type="entry name" value="cAMP-binding domain-like"/>
    <property type="match status" value="1"/>
</dbReference>
<dbReference type="Pfam" id="PF00027">
    <property type="entry name" value="cNMP_binding"/>
    <property type="match status" value="1"/>
</dbReference>
<evidence type="ECO:0000313" key="4">
    <source>
        <dbReference type="EMBL" id="NNG22529.1"/>
    </source>
</evidence>
<dbReference type="GO" id="GO:0016491">
    <property type="term" value="F:oxidoreductase activity"/>
    <property type="evidence" value="ECO:0007669"/>
    <property type="project" value="UniProtKB-KW"/>
</dbReference>
<dbReference type="AlphaFoldDB" id="A0A7Y2P074"/>
<dbReference type="RefSeq" id="WP_171083415.1">
    <property type="nucleotide sequence ID" value="NZ_JABAIV010000002.1"/>
</dbReference>
<dbReference type="Proteomes" id="UP000533905">
    <property type="component" value="Unassembled WGS sequence"/>
</dbReference>
<evidence type="ECO:0000313" key="5">
    <source>
        <dbReference type="Proteomes" id="UP000533905"/>
    </source>
</evidence>
<feature type="domain" description="Cyclic nucleotide-binding" evidence="3">
    <location>
        <begin position="16"/>
        <end position="136"/>
    </location>
</feature>
<dbReference type="EMBL" id="JABAIV010000002">
    <property type="protein sequence ID" value="NNG22529.1"/>
    <property type="molecule type" value="Genomic_DNA"/>
</dbReference>
<reference evidence="4 5" key="1">
    <citation type="submission" date="2020-04" db="EMBL/GenBank/DDBJ databases">
        <title>Massilia sp. nov., a cold adapted bacteria isolated from Arctic soil.</title>
        <authorList>
            <person name="Son J."/>
            <person name="Ka J.-O."/>
        </authorList>
    </citation>
    <scope>NUCLEOTIDE SEQUENCE [LARGE SCALE GENOMIC DNA]</scope>
    <source>
        <strain evidence="4 5">ML15P13</strain>
    </source>
</reference>
<dbReference type="PANTHER" id="PTHR48105">
    <property type="entry name" value="THIOREDOXIN REDUCTASE 1-RELATED-RELATED"/>
    <property type="match status" value="1"/>
</dbReference>
<keyword evidence="2" id="KW-0560">Oxidoreductase</keyword>